<dbReference type="Proteomes" id="UP000318571">
    <property type="component" value="Chromosome 3"/>
</dbReference>
<evidence type="ECO:0000313" key="3">
    <source>
        <dbReference type="Proteomes" id="UP000318571"/>
    </source>
</evidence>
<protein>
    <submittedName>
        <fullName evidence="2">Uncharacterized protein</fullName>
    </submittedName>
</protein>
<accession>A0A553P8A9</accession>
<feature type="region of interest" description="Disordered" evidence="1">
    <location>
        <begin position="148"/>
        <end position="173"/>
    </location>
</feature>
<comment type="caution">
    <text evidence="2">The sequence shown here is derived from an EMBL/GenBank/DDBJ whole genome shotgun (WGS) entry which is preliminary data.</text>
</comment>
<name>A0A553P8A9_TIGCA</name>
<evidence type="ECO:0000256" key="1">
    <source>
        <dbReference type="SAM" id="MobiDB-lite"/>
    </source>
</evidence>
<keyword evidence="3" id="KW-1185">Reference proteome</keyword>
<evidence type="ECO:0000313" key="2">
    <source>
        <dbReference type="EMBL" id="TRY73923.1"/>
    </source>
</evidence>
<proteinExistence type="predicted"/>
<gene>
    <name evidence="2" type="ORF">TCAL_14628</name>
</gene>
<dbReference type="AlphaFoldDB" id="A0A553P8A9"/>
<organism evidence="2 3">
    <name type="scientific">Tigriopus californicus</name>
    <name type="common">Marine copepod</name>
    <dbReference type="NCBI Taxonomy" id="6832"/>
    <lineage>
        <taxon>Eukaryota</taxon>
        <taxon>Metazoa</taxon>
        <taxon>Ecdysozoa</taxon>
        <taxon>Arthropoda</taxon>
        <taxon>Crustacea</taxon>
        <taxon>Multicrustacea</taxon>
        <taxon>Hexanauplia</taxon>
        <taxon>Copepoda</taxon>
        <taxon>Harpacticoida</taxon>
        <taxon>Harpacticidae</taxon>
        <taxon>Tigriopus</taxon>
    </lineage>
</organism>
<reference evidence="2 3" key="1">
    <citation type="journal article" date="2018" name="Nat. Ecol. Evol.">
        <title>Genomic signatures of mitonuclear coevolution across populations of Tigriopus californicus.</title>
        <authorList>
            <person name="Barreto F.S."/>
            <person name="Watson E.T."/>
            <person name="Lima T.G."/>
            <person name="Willett C.S."/>
            <person name="Edmands S."/>
            <person name="Li W."/>
            <person name="Burton R.S."/>
        </authorList>
    </citation>
    <scope>NUCLEOTIDE SEQUENCE [LARGE SCALE GENOMIC DNA]</scope>
    <source>
        <strain evidence="2 3">San Diego</strain>
    </source>
</reference>
<sequence length="186" mass="20362">MDLLAPQLPTRSFQEVELALKLIIETFLDNHTNHMGDPPIHEDTSGNWQLTPPVRGTSSPQANMSPGFLLPKSSSSDPDWIREEQSVLGVLLVVIMAPKASEGLLHQLQAQSSKSTNDTRQCRLTIVSKYNKKPSSSSSISMPAMRIQSNNSLNCNPPPPPHHHHHDPSRLGIVGNSGFIPPFPLA</sequence>
<dbReference type="EMBL" id="VCGU01000007">
    <property type="protein sequence ID" value="TRY73923.1"/>
    <property type="molecule type" value="Genomic_DNA"/>
</dbReference>